<organism evidence="2 3">
    <name type="scientific">Eufriesea mexicana</name>
    <dbReference type="NCBI Taxonomy" id="516756"/>
    <lineage>
        <taxon>Eukaryota</taxon>
        <taxon>Metazoa</taxon>
        <taxon>Ecdysozoa</taxon>
        <taxon>Arthropoda</taxon>
        <taxon>Hexapoda</taxon>
        <taxon>Insecta</taxon>
        <taxon>Pterygota</taxon>
        <taxon>Neoptera</taxon>
        <taxon>Endopterygota</taxon>
        <taxon>Hymenoptera</taxon>
        <taxon>Apocrita</taxon>
        <taxon>Aculeata</taxon>
        <taxon>Apoidea</taxon>
        <taxon>Anthophila</taxon>
        <taxon>Apidae</taxon>
        <taxon>Eufriesea</taxon>
    </lineage>
</organism>
<protein>
    <submittedName>
        <fullName evidence="2">Uncharacterized protein</fullName>
    </submittedName>
</protein>
<dbReference type="OrthoDB" id="6049566at2759"/>
<dbReference type="EMBL" id="KQ763527">
    <property type="protein sequence ID" value="OAD55019.1"/>
    <property type="molecule type" value="Genomic_DNA"/>
</dbReference>
<proteinExistence type="predicted"/>
<evidence type="ECO:0000256" key="1">
    <source>
        <dbReference type="SAM" id="MobiDB-lite"/>
    </source>
</evidence>
<accession>A0A310SHA1</accession>
<gene>
    <name evidence="2" type="ORF">WN48_05745</name>
</gene>
<evidence type="ECO:0000313" key="3">
    <source>
        <dbReference type="Proteomes" id="UP000250275"/>
    </source>
</evidence>
<dbReference type="AlphaFoldDB" id="A0A310SHA1"/>
<name>A0A310SHA1_9HYME</name>
<reference evidence="2 3" key="1">
    <citation type="submission" date="2015-07" db="EMBL/GenBank/DDBJ databases">
        <title>The genome of Eufriesea mexicana.</title>
        <authorList>
            <person name="Pan H."/>
            <person name="Kapheim K."/>
        </authorList>
    </citation>
    <scope>NUCLEOTIDE SEQUENCE [LARGE SCALE GENOMIC DNA]</scope>
    <source>
        <strain evidence="2">0111107269</strain>
        <tissue evidence="2">Whole body</tissue>
    </source>
</reference>
<sequence length="559" mass="63358">MTVAEDTTIAYDRQMTMEAILVRDQRTTSHRVLDHRSSSSSLSNASSNMTASSKLYKTILDANPRYATVIDPRINRNDHDKRHFPCDSCLVPASYDDRGIRSRHNASVTATTWLRLGSLLVTLLVVSVHGAPTMTLENRRLSSPPKWVNPCGLAAEAAEDPTADLDVVQITDSQLLHQVVLQAKTALMHAELFRDDYAKRTFNIDFADLHSTFKDNHYDWLPGPNEIPKQLGEQLNQEYLDKLELDSALIDAYEYMQKFAVGLEQIVWDQEDLQLEFRKQFKDTEYKLRTVSFMHSRSLRAASGTSGAPAVVTARRYSRHHEVGIPDRVDLRDLSEPSGLANLPRLHERPGIRGAGVRAPSPRSSVLRMARRKPKKGYQATTRPSQETGTAQPGWPTLVMRERTRVSETITSEIQATCKAEAKLIKSSEKEHEYLKLLRVKYKPPVNQHHSSSLIPNTWNHTVTPRASCPSTKEGEMVEERRKVKSLGDSLEGTRVLKYSRSYKYSYTELYKDDRETDKYLSLVNKAGGMSGIRMGRRMHTGGARAEGHGRMIRRCLRR</sequence>
<dbReference type="Proteomes" id="UP000250275">
    <property type="component" value="Unassembled WGS sequence"/>
</dbReference>
<feature type="region of interest" description="Disordered" evidence="1">
    <location>
        <begin position="345"/>
        <end position="394"/>
    </location>
</feature>
<feature type="compositionally biased region" description="Polar residues" evidence="1">
    <location>
        <begin position="379"/>
        <end position="391"/>
    </location>
</feature>
<evidence type="ECO:0000313" key="2">
    <source>
        <dbReference type="EMBL" id="OAD55019.1"/>
    </source>
</evidence>
<keyword evidence="3" id="KW-1185">Reference proteome</keyword>